<organism evidence="1 2">
    <name type="scientific">Brachionus plicatilis</name>
    <name type="common">Marine rotifer</name>
    <name type="synonym">Brachionus muelleri</name>
    <dbReference type="NCBI Taxonomy" id="10195"/>
    <lineage>
        <taxon>Eukaryota</taxon>
        <taxon>Metazoa</taxon>
        <taxon>Spiralia</taxon>
        <taxon>Gnathifera</taxon>
        <taxon>Rotifera</taxon>
        <taxon>Eurotatoria</taxon>
        <taxon>Monogononta</taxon>
        <taxon>Pseudotrocha</taxon>
        <taxon>Ploima</taxon>
        <taxon>Brachionidae</taxon>
        <taxon>Brachionus</taxon>
    </lineage>
</organism>
<comment type="caution">
    <text evidence="1">The sequence shown here is derived from an EMBL/GenBank/DDBJ whole genome shotgun (WGS) entry which is preliminary data.</text>
</comment>
<name>A0A3M7QR27_BRAPC</name>
<dbReference type="AlphaFoldDB" id="A0A3M7QR27"/>
<accession>A0A3M7QR27</accession>
<keyword evidence="2" id="KW-1185">Reference proteome</keyword>
<dbReference type="Proteomes" id="UP000276133">
    <property type="component" value="Unassembled WGS sequence"/>
</dbReference>
<reference evidence="1 2" key="1">
    <citation type="journal article" date="2018" name="Sci. Rep.">
        <title>Genomic signatures of local adaptation to the degree of environmental predictability in rotifers.</title>
        <authorList>
            <person name="Franch-Gras L."/>
            <person name="Hahn C."/>
            <person name="Garcia-Roger E.M."/>
            <person name="Carmona M.J."/>
            <person name="Serra M."/>
            <person name="Gomez A."/>
        </authorList>
    </citation>
    <scope>NUCLEOTIDE SEQUENCE [LARGE SCALE GENOMIC DNA]</scope>
    <source>
        <strain evidence="1">HYR1</strain>
    </source>
</reference>
<gene>
    <name evidence="1" type="ORF">BpHYR1_016104</name>
</gene>
<proteinExistence type="predicted"/>
<dbReference type="EMBL" id="REGN01005300">
    <property type="protein sequence ID" value="RNA13917.1"/>
    <property type="molecule type" value="Genomic_DNA"/>
</dbReference>
<evidence type="ECO:0000313" key="2">
    <source>
        <dbReference type="Proteomes" id="UP000276133"/>
    </source>
</evidence>
<protein>
    <submittedName>
        <fullName evidence="1">Uncharacterized protein</fullName>
    </submittedName>
</protein>
<evidence type="ECO:0000313" key="1">
    <source>
        <dbReference type="EMBL" id="RNA13917.1"/>
    </source>
</evidence>
<sequence>MLLYKTNYVQLRLLYESIKSILNTYRHIKIDSAIRLKLTAFKTKKKLLLINRQVSDLIFEFLIIYQILLKRKINSVEKTTIYFLTPEKRMSIYTNGKMNGIIKIPNHL</sequence>